<accession>A0ACC0VZN9</accession>
<comment type="caution">
    <text evidence="1">The sequence shown here is derived from an EMBL/GenBank/DDBJ whole genome shotgun (WGS) entry which is preliminary data.</text>
</comment>
<evidence type="ECO:0000313" key="1">
    <source>
        <dbReference type="EMBL" id="KAI9911850.1"/>
    </source>
</evidence>
<sequence>MMVVDVISKFEYPQFSSMPVPNNLVALRKLLKRLSTKSIRRLVERGQEFQSVSKIFVLDFMTNHDRVYNQKHSMKFGRDDHIFFVIGGEAKYSSVKIESTRVTTSLEFLCHHEAVESYIHPKRSIAKSDRYQSNEL</sequence>
<dbReference type="Proteomes" id="UP001163321">
    <property type="component" value="Chromosome 5"/>
</dbReference>
<evidence type="ECO:0000313" key="2">
    <source>
        <dbReference type="Proteomes" id="UP001163321"/>
    </source>
</evidence>
<proteinExistence type="predicted"/>
<protein>
    <submittedName>
        <fullName evidence="1">Uncharacterized protein</fullName>
    </submittedName>
</protein>
<reference evidence="1 2" key="1">
    <citation type="journal article" date="2022" name="bioRxiv">
        <title>The genome of the oomycete Peronosclerospora sorghi, a cosmopolitan pathogen of maize and sorghum, is inflated with dispersed pseudogenes.</title>
        <authorList>
            <person name="Fletcher K."/>
            <person name="Martin F."/>
            <person name="Isakeit T."/>
            <person name="Cavanaugh K."/>
            <person name="Magill C."/>
            <person name="Michelmore R."/>
        </authorList>
    </citation>
    <scope>NUCLEOTIDE SEQUENCE [LARGE SCALE GENOMIC DNA]</scope>
    <source>
        <strain evidence="1">P6</strain>
    </source>
</reference>
<gene>
    <name evidence="1" type="ORF">PsorP6_009040</name>
</gene>
<dbReference type="EMBL" id="CM047584">
    <property type="protein sequence ID" value="KAI9911850.1"/>
    <property type="molecule type" value="Genomic_DNA"/>
</dbReference>
<organism evidence="1 2">
    <name type="scientific">Peronosclerospora sorghi</name>
    <dbReference type="NCBI Taxonomy" id="230839"/>
    <lineage>
        <taxon>Eukaryota</taxon>
        <taxon>Sar</taxon>
        <taxon>Stramenopiles</taxon>
        <taxon>Oomycota</taxon>
        <taxon>Peronosporomycetes</taxon>
        <taxon>Peronosporales</taxon>
        <taxon>Peronosporaceae</taxon>
        <taxon>Peronosclerospora</taxon>
    </lineage>
</organism>
<keyword evidence="2" id="KW-1185">Reference proteome</keyword>
<name>A0ACC0VZN9_9STRA</name>